<feature type="transmembrane region" description="Helical" evidence="6">
    <location>
        <begin position="329"/>
        <end position="356"/>
    </location>
</feature>
<evidence type="ECO:0000256" key="5">
    <source>
        <dbReference type="ARBA" id="ARBA00023136"/>
    </source>
</evidence>
<keyword evidence="4 6" id="KW-1133">Transmembrane helix</keyword>
<dbReference type="InterPro" id="IPR050250">
    <property type="entry name" value="Macrolide_Exporter_MacB"/>
</dbReference>
<dbReference type="InterPro" id="IPR025857">
    <property type="entry name" value="MacB_PCD"/>
</dbReference>
<feature type="transmembrane region" description="Helical" evidence="6">
    <location>
        <begin position="711"/>
        <end position="735"/>
    </location>
</feature>
<dbReference type="Pfam" id="PF02687">
    <property type="entry name" value="FtsX"/>
    <property type="match status" value="2"/>
</dbReference>
<dbReference type="GO" id="GO:0005886">
    <property type="term" value="C:plasma membrane"/>
    <property type="evidence" value="ECO:0007669"/>
    <property type="project" value="UniProtKB-SubCell"/>
</dbReference>
<evidence type="ECO:0000256" key="6">
    <source>
        <dbReference type="SAM" id="Phobius"/>
    </source>
</evidence>
<feature type="transmembrane region" description="Helical" evidence="6">
    <location>
        <begin position="376"/>
        <end position="403"/>
    </location>
</feature>
<protein>
    <submittedName>
        <fullName evidence="9">ABC transporter permease</fullName>
    </submittedName>
</protein>
<feature type="transmembrane region" description="Helical" evidence="6">
    <location>
        <begin position="285"/>
        <end position="304"/>
    </location>
</feature>
<reference evidence="9" key="2">
    <citation type="submission" date="2020-09" db="EMBL/GenBank/DDBJ databases">
        <authorList>
            <person name="Sun Q."/>
            <person name="Zhou Y."/>
        </authorList>
    </citation>
    <scope>NUCLEOTIDE SEQUENCE</scope>
    <source>
        <strain evidence="9">CGMCC 1.12195</strain>
    </source>
</reference>
<dbReference type="EMBL" id="BMER01000001">
    <property type="protein sequence ID" value="GGG81019.1"/>
    <property type="molecule type" value="Genomic_DNA"/>
</dbReference>
<comment type="caution">
    <text evidence="9">The sequence shown here is derived from an EMBL/GenBank/DDBJ whole genome shotgun (WGS) entry which is preliminary data.</text>
</comment>
<reference evidence="9" key="1">
    <citation type="journal article" date="2014" name="Int. J. Syst. Evol. Microbiol.">
        <title>Complete genome sequence of Corynebacterium casei LMG S-19264T (=DSM 44701T), isolated from a smear-ripened cheese.</title>
        <authorList>
            <consortium name="US DOE Joint Genome Institute (JGI-PGF)"/>
            <person name="Walter F."/>
            <person name="Albersmeier A."/>
            <person name="Kalinowski J."/>
            <person name="Ruckert C."/>
        </authorList>
    </citation>
    <scope>NUCLEOTIDE SEQUENCE</scope>
    <source>
        <strain evidence="9">CGMCC 1.12195</strain>
    </source>
</reference>
<feature type="transmembrane region" description="Helical" evidence="6">
    <location>
        <begin position="750"/>
        <end position="770"/>
    </location>
</feature>
<feature type="domain" description="MacB-like periplasmic core" evidence="8">
    <location>
        <begin position="430"/>
        <end position="622"/>
    </location>
</feature>
<dbReference type="GO" id="GO:0022857">
    <property type="term" value="F:transmembrane transporter activity"/>
    <property type="evidence" value="ECO:0007669"/>
    <property type="project" value="TreeGrafter"/>
</dbReference>
<dbReference type="PANTHER" id="PTHR30572:SF18">
    <property type="entry name" value="ABC-TYPE MACROLIDE FAMILY EXPORT SYSTEM PERMEASE COMPONENT 2"/>
    <property type="match status" value="1"/>
</dbReference>
<gene>
    <name evidence="9" type="ORF">GCM10007415_11970</name>
</gene>
<accession>A0A917M6G9</accession>
<evidence type="ECO:0000256" key="4">
    <source>
        <dbReference type="ARBA" id="ARBA00022989"/>
    </source>
</evidence>
<dbReference type="InterPro" id="IPR003838">
    <property type="entry name" value="ABC3_permease_C"/>
</dbReference>
<sequence length="787" mass="87805">MIRNHLKTAWRNIWKSRFFSALNIGGLTISLAVGMLILAWVQDELSYDRFHDKAADTYKLDLWGGTGSSRQIWEATVAPIGPMAKDQLPEVVDQVRVTSAGSTFSLFEYQDKAFGNENVVFADPSFFTVFDFPLLYGDKNRPFANDQSVVITASTAKKYFGNEDPLGKVIVADSKTPLTVSGVLADFPSNTSLGCDMIVPIDYHFRHELTQNHVDLTTNFTYFNYDTYLLLEPGTSLTALSKKLYDIHISQKPDDTDADYLPQPIAETHLYRADGTENGMGTVRIFTAIAILILIIGCINYVNLSTARSMLRAQEVSIRKVIGANKRNLFLQFFIETALVFIVSAALAIVLMQGLMPAFNDLSGKDLRIDFSDDHFWLVFGSSTLGTLLLSSIYPSILLSSFAPIAAMKGKISSAAGNVLFRKALVIIQFVISITLITGTILITQQLDYMRKKDLGYDKEQVFGFWMRDMASHYDAVKTELLRQPGVEEVTRSLGNILWLGQITGSAEWDGKEPGSTFILRPVAVDHDFLSFYRMSLVAGKNFTGSPSDSTHFILNETAIKEAGIEDPIGKRFRVWDTEGTIIGVVKDFHFASMKQEISPAIFVYAPDRANLMQVRTTADNATQAIKAAEIAFKKYNGKYPFDFNFMDETFNYLYAGEIQQASLFNYFSLIAILISCLGLLGLTTFTAYLRTKEIGIRKVLGASMASIVRLLSADFLKLVLIAVMISAPIAWWLMNRWLQDFAYRIDTEWWMFAVAGLAAVAIALLTVSWQAIRAAIANPVDSLRDE</sequence>
<evidence type="ECO:0000259" key="7">
    <source>
        <dbReference type="Pfam" id="PF02687"/>
    </source>
</evidence>
<dbReference type="Proteomes" id="UP000660862">
    <property type="component" value="Unassembled WGS sequence"/>
</dbReference>
<keyword evidence="2" id="KW-1003">Cell membrane</keyword>
<evidence type="ECO:0000256" key="3">
    <source>
        <dbReference type="ARBA" id="ARBA00022692"/>
    </source>
</evidence>
<feature type="domain" description="MacB-like periplasmic core" evidence="8">
    <location>
        <begin position="20"/>
        <end position="244"/>
    </location>
</feature>
<keyword evidence="3 6" id="KW-0812">Transmembrane</keyword>
<feature type="domain" description="ABC3 transporter permease C-terminal" evidence="7">
    <location>
        <begin position="288"/>
        <end position="401"/>
    </location>
</feature>
<keyword evidence="10" id="KW-1185">Reference proteome</keyword>
<evidence type="ECO:0000313" key="9">
    <source>
        <dbReference type="EMBL" id="GGG81019.1"/>
    </source>
</evidence>
<dbReference type="PANTHER" id="PTHR30572">
    <property type="entry name" value="MEMBRANE COMPONENT OF TRANSPORTER-RELATED"/>
    <property type="match status" value="1"/>
</dbReference>
<evidence type="ECO:0000313" key="10">
    <source>
        <dbReference type="Proteomes" id="UP000660862"/>
    </source>
</evidence>
<keyword evidence="5 6" id="KW-0472">Membrane</keyword>
<feature type="transmembrane region" description="Helical" evidence="6">
    <location>
        <begin position="424"/>
        <end position="443"/>
    </location>
</feature>
<feature type="transmembrane region" description="Helical" evidence="6">
    <location>
        <begin position="667"/>
        <end position="690"/>
    </location>
</feature>
<feature type="domain" description="ABC3 transporter permease C-terminal" evidence="7">
    <location>
        <begin position="668"/>
        <end position="780"/>
    </location>
</feature>
<organism evidence="9 10">
    <name type="scientific">Parapedobacter pyrenivorans</name>
    <dbReference type="NCBI Taxonomy" id="1305674"/>
    <lineage>
        <taxon>Bacteria</taxon>
        <taxon>Pseudomonadati</taxon>
        <taxon>Bacteroidota</taxon>
        <taxon>Sphingobacteriia</taxon>
        <taxon>Sphingobacteriales</taxon>
        <taxon>Sphingobacteriaceae</taxon>
        <taxon>Parapedobacter</taxon>
    </lineage>
</organism>
<evidence type="ECO:0000256" key="2">
    <source>
        <dbReference type="ARBA" id="ARBA00022475"/>
    </source>
</evidence>
<proteinExistence type="predicted"/>
<evidence type="ECO:0000256" key="1">
    <source>
        <dbReference type="ARBA" id="ARBA00004651"/>
    </source>
</evidence>
<comment type="subcellular location">
    <subcellularLocation>
        <location evidence="1">Cell membrane</location>
        <topology evidence="1">Multi-pass membrane protein</topology>
    </subcellularLocation>
</comment>
<name>A0A917M6G9_9SPHI</name>
<feature type="transmembrane region" description="Helical" evidence="6">
    <location>
        <begin position="21"/>
        <end position="41"/>
    </location>
</feature>
<dbReference type="AlphaFoldDB" id="A0A917M6G9"/>
<evidence type="ECO:0000259" key="8">
    <source>
        <dbReference type="Pfam" id="PF12704"/>
    </source>
</evidence>
<dbReference type="RefSeq" id="WP_188504985.1">
    <property type="nucleotide sequence ID" value="NZ_BMER01000001.1"/>
</dbReference>
<dbReference type="Pfam" id="PF12704">
    <property type="entry name" value="MacB_PCD"/>
    <property type="match status" value="2"/>
</dbReference>